<dbReference type="AlphaFoldDB" id="W2LPV2"/>
<feature type="compositionally biased region" description="Basic and acidic residues" evidence="1">
    <location>
        <begin position="25"/>
        <end position="39"/>
    </location>
</feature>
<sequence>MIPGRTTSSEQPKTTRSLNQQAEMQDTHHEGGSARESRSQRPTKTLSLAERDRESGGPRTEAQSKRMHMAEQVVQREPEQTDQHLMQGRRQLRGAKDVLTGQLVSGTNRTVREWRDAESSTNSRNWNGNFGALPTRKMNLEFTCSRDLGGAGLTASCRDVQDSLGFYQTRPRWSVEGEGTEGVPGVISWSSKLSVWVSDLTGNTESACGSTSVIMNSYGVKDVSARGAVKKERTAVTPEATPSPTREQAESVGNVEQ</sequence>
<evidence type="ECO:0000256" key="1">
    <source>
        <dbReference type="SAM" id="MobiDB-lite"/>
    </source>
</evidence>
<gene>
    <name evidence="2" type="ORF">L917_03628</name>
</gene>
<organism evidence="2">
    <name type="scientific">Phytophthora nicotianae</name>
    <name type="common">Potato buckeye rot agent</name>
    <name type="synonym">Phytophthora parasitica</name>
    <dbReference type="NCBI Taxonomy" id="4792"/>
    <lineage>
        <taxon>Eukaryota</taxon>
        <taxon>Sar</taxon>
        <taxon>Stramenopiles</taxon>
        <taxon>Oomycota</taxon>
        <taxon>Peronosporomycetes</taxon>
        <taxon>Peronosporales</taxon>
        <taxon>Peronosporaceae</taxon>
        <taxon>Phytophthora</taxon>
    </lineage>
</organism>
<name>W2LPV2_PHYNI</name>
<accession>W2LPV2</accession>
<protein>
    <submittedName>
        <fullName evidence="2">Uncharacterized protein</fullName>
    </submittedName>
</protein>
<feature type="region of interest" description="Disordered" evidence="1">
    <location>
        <begin position="1"/>
        <end position="85"/>
    </location>
</feature>
<evidence type="ECO:0000313" key="2">
    <source>
        <dbReference type="EMBL" id="ETL99538.1"/>
    </source>
</evidence>
<proteinExistence type="predicted"/>
<reference evidence="2" key="1">
    <citation type="submission" date="2013-11" db="EMBL/GenBank/DDBJ databases">
        <title>The Genome Sequence of Phytophthora parasitica CHvinca01.</title>
        <authorList>
            <consortium name="The Broad Institute Genomics Platform"/>
            <person name="Russ C."/>
            <person name="Tyler B."/>
            <person name="Panabieres F."/>
            <person name="Shan W."/>
            <person name="Tripathy S."/>
            <person name="Grunwald N."/>
            <person name="Machado M."/>
            <person name="Johnson C.S."/>
            <person name="Arredondo F."/>
            <person name="Hong C."/>
            <person name="Coffey M."/>
            <person name="Young S.K."/>
            <person name="Zeng Q."/>
            <person name="Gargeya S."/>
            <person name="Fitzgerald M."/>
            <person name="Abouelleil A."/>
            <person name="Alvarado L."/>
            <person name="Chapman S.B."/>
            <person name="Gainer-Dewar J."/>
            <person name="Goldberg J."/>
            <person name="Griggs A."/>
            <person name="Gujja S."/>
            <person name="Hansen M."/>
            <person name="Howarth C."/>
            <person name="Imamovic A."/>
            <person name="Ireland A."/>
            <person name="Larimer J."/>
            <person name="McCowan C."/>
            <person name="Murphy C."/>
            <person name="Pearson M."/>
            <person name="Poon T.W."/>
            <person name="Priest M."/>
            <person name="Roberts A."/>
            <person name="Saif S."/>
            <person name="Shea T."/>
            <person name="Sykes S."/>
            <person name="Wortman J."/>
            <person name="Nusbaum C."/>
            <person name="Birren B."/>
        </authorList>
    </citation>
    <scope>NUCLEOTIDE SEQUENCE [LARGE SCALE GENOMIC DNA]</scope>
    <source>
        <strain evidence="2">CHvinca01</strain>
    </source>
</reference>
<dbReference type="EMBL" id="KI678314">
    <property type="protein sequence ID" value="ETL99538.1"/>
    <property type="molecule type" value="Genomic_DNA"/>
</dbReference>
<feature type="compositionally biased region" description="Polar residues" evidence="1">
    <location>
        <begin position="1"/>
        <end position="24"/>
    </location>
</feature>
<dbReference type="OrthoDB" id="134851at2759"/>
<dbReference type="Proteomes" id="UP000054423">
    <property type="component" value="Unassembled WGS sequence"/>
</dbReference>
<feature type="region of interest" description="Disordered" evidence="1">
    <location>
        <begin position="227"/>
        <end position="257"/>
    </location>
</feature>